<keyword evidence="7" id="KW-0175">Coiled coil</keyword>
<comment type="similarity">
    <text evidence="3">Belongs to the flagella basal body rod proteins family.</text>
</comment>
<feature type="coiled-coil region" evidence="7">
    <location>
        <begin position="172"/>
        <end position="217"/>
    </location>
</feature>
<dbReference type="GO" id="GO:0044780">
    <property type="term" value="P:bacterial-type flagellum assembly"/>
    <property type="evidence" value="ECO:0007669"/>
    <property type="project" value="InterPro"/>
</dbReference>
<evidence type="ECO:0000256" key="4">
    <source>
        <dbReference type="ARBA" id="ARBA00016244"/>
    </source>
</evidence>
<dbReference type="RefSeq" id="WP_014769297.1">
    <property type="nucleotide sequence ID" value="NC_018002.1"/>
</dbReference>
<evidence type="ECO:0000256" key="6">
    <source>
        <dbReference type="ARBA" id="ARBA00023143"/>
    </source>
</evidence>
<dbReference type="InterPro" id="IPR053927">
    <property type="entry name" value="FlgK_helical"/>
</dbReference>
<evidence type="ECO:0000259" key="9">
    <source>
        <dbReference type="Pfam" id="PF06429"/>
    </source>
</evidence>
<dbReference type="HOGENOM" id="CLU_012762_1_3_7"/>
<dbReference type="NCBIfam" id="TIGR02492">
    <property type="entry name" value="flgK_ends"/>
    <property type="match status" value="1"/>
</dbReference>
<dbReference type="PANTHER" id="PTHR30033">
    <property type="entry name" value="FLAGELLAR HOOK-ASSOCIATED PROTEIN 1"/>
    <property type="match status" value="1"/>
</dbReference>
<dbReference type="AlphaFoldDB" id="I3XWU4"/>
<dbReference type="Pfam" id="PF06429">
    <property type="entry name" value="Flg_bbr_C"/>
    <property type="match status" value="1"/>
</dbReference>
<proteinExistence type="inferred from homology"/>
<evidence type="ECO:0000259" key="8">
    <source>
        <dbReference type="Pfam" id="PF00460"/>
    </source>
</evidence>
<dbReference type="EMBL" id="CP003333">
    <property type="protein sequence ID" value="AFL68418.1"/>
    <property type="molecule type" value="Genomic_DNA"/>
</dbReference>
<dbReference type="GO" id="GO:0005198">
    <property type="term" value="F:structural molecule activity"/>
    <property type="evidence" value="ECO:0007669"/>
    <property type="project" value="InterPro"/>
</dbReference>
<name>I3XWU4_SULBS</name>
<dbReference type="STRING" id="760154.Sulba_1122"/>
<dbReference type="InterPro" id="IPR002371">
    <property type="entry name" value="FlgK"/>
</dbReference>
<dbReference type="GO" id="GO:0009424">
    <property type="term" value="C:bacterial-type flagellum hook"/>
    <property type="evidence" value="ECO:0007669"/>
    <property type="project" value="InterPro"/>
</dbReference>
<evidence type="ECO:0000256" key="3">
    <source>
        <dbReference type="ARBA" id="ARBA00009677"/>
    </source>
</evidence>
<reference evidence="11 12" key="1">
    <citation type="submission" date="2012-06" db="EMBL/GenBank/DDBJ databases">
        <title>Complete sequence of Sulfurospirillum barnesii SES-3.</title>
        <authorList>
            <consortium name="US DOE Joint Genome Institute"/>
            <person name="Lucas S."/>
            <person name="Han J."/>
            <person name="Lapidus A."/>
            <person name="Cheng J.-F."/>
            <person name="Goodwin L."/>
            <person name="Pitluck S."/>
            <person name="Peters L."/>
            <person name="Ovchinnikova G."/>
            <person name="Lu M."/>
            <person name="Detter J.C."/>
            <person name="Han C."/>
            <person name="Tapia R."/>
            <person name="Land M."/>
            <person name="Hauser L."/>
            <person name="Kyrpides N."/>
            <person name="Ivanova N."/>
            <person name="Pagani I."/>
            <person name="Stolz J."/>
            <person name="Arkin A."/>
            <person name="Dehal P."/>
            <person name="Oremland R."/>
            <person name="Saltikov C."/>
            <person name="Basu P."/>
            <person name="Hollibaugh J."/>
            <person name="Newman D."/>
            <person name="Stolyar S."/>
            <person name="Hazen T."/>
            <person name="Woyke T."/>
        </authorList>
    </citation>
    <scope>NUCLEOTIDE SEQUENCE [LARGE SCALE GENOMIC DNA]</scope>
    <source>
        <strain evidence="12">ATCC 700032 / DSM 10660 / SES-3</strain>
    </source>
</reference>
<keyword evidence="12" id="KW-1185">Reference proteome</keyword>
<sequence length="614" mass="66101">MSIFSTLNTGTSALNAAQVAVSTTSQNIANVDNAYYTRQRVTLTASNAINTRGVSIGTGVNVTSIVRIHDEFVFSKLRDSSTTLAYDSYSKQILEEVAKKFPDLDESGLSQNIANYFSAWNDLATNATEGSQKIALVQLASTLTSNIQSSKDSLRSLQSTLNDQLKTSVDEINSIGQQMADLNKQINMVEAEEGNYANDLRDKRDQLELTLANLIGVSVSKSNISSNTMIDANMTDSGTTYNINIAGASFVDGTSFNPIVIDNSNNKSSFYSIYTELEDGKRYDLTEILSGGKVGAILDLRGRVISSSENGGYPQDGTIQKYIDSLDTLAQTLITETNNIYAQSAQERMQSPLLDLKSNTSLQNAYNNIQNGTFDVIVYNSAGEAVARKTITVNSSTTMGDDTFSTSILTQINTSTDDNNDNNGLNDVDDYFQATFLDDGTFALSPIGNNTGYTIALEDNGSNFPGAIGVSQFFTGTNASDISVATQYKKDPSSMQGYSAPIDGNNKVANAMVQLQYSTLSFYSQNGSSVKETLSGYYSALTTKIGSDASAAGSSYSTNSALYNSIYEQHQSVSGVNKDEELANLIKYQSSYSAAAKIITTIDQMLETLLGIKS</sequence>
<dbReference type="Proteomes" id="UP000006176">
    <property type="component" value="Chromosome"/>
</dbReference>
<dbReference type="Pfam" id="PF22638">
    <property type="entry name" value="FlgK_D1"/>
    <property type="match status" value="1"/>
</dbReference>
<dbReference type="PRINTS" id="PR01005">
    <property type="entry name" value="FLGHOOKAP1"/>
</dbReference>
<dbReference type="GO" id="GO:0005576">
    <property type="term" value="C:extracellular region"/>
    <property type="evidence" value="ECO:0007669"/>
    <property type="project" value="UniProtKB-SubCell"/>
</dbReference>
<dbReference type="PANTHER" id="PTHR30033:SF1">
    <property type="entry name" value="FLAGELLAR HOOK-ASSOCIATED PROTEIN 1"/>
    <property type="match status" value="1"/>
</dbReference>
<evidence type="ECO:0000313" key="11">
    <source>
        <dbReference type="EMBL" id="AFL68418.1"/>
    </source>
</evidence>
<evidence type="ECO:0000256" key="7">
    <source>
        <dbReference type="SAM" id="Coils"/>
    </source>
</evidence>
<accession>I3XWU4</accession>
<dbReference type="KEGG" id="sba:Sulba_1122"/>
<keyword evidence="11" id="KW-0282">Flagellum</keyword>
<dbReference type="InterPro" id="IPR010930">
    <property type="entry name" value="Flg_bb/hook_C_dom"/>
</dbReference>
<dbReference type="InterPro" id="IPR001444">
    <property type="entry name" value="Flag_bb_rod_N"/>
</dbReference>
<dbReference type="eggNOG" id="COG1256">
    <property type="taxonomic scope" value="Bacteria"/>
</dbReference>
<feature type="domain" description="Flagellar hook-associated protein FlgK helical" evidence="10">
    <location>
        <begin position="97"/>
        <end position="343"/>
    </location>
</feature>
<comment type="subcellular location">
    <subcellularLocation>
        <location evidence="1">Bacterial flagellum</location>
    </subcellularLocation>
    <subcellularLocation>
        <location evidence="2">Secreted</location>
    </subcellularLocation>
</comment>
<evidence type="ECO:0000259" key="10">
    <source>
        <dbReference type="Pfam" id="PF22638"/>
    </source>
</evidence>
<dbReference type="PATRIC" id="fig|760154.4.peg.1124"/>
<dbReference type="eggNOG" id="COG1749">
    <property type="taxonomic scope" value="Bacteria"/>
</dbReference>
<keyword evidence="5" id="KW-0964">Secreted</keyword>
<evidence type="ECO:0000256" key="2">
    <source>
        <dbReference type="ARBA" id="ARBA00004613"/>
    </source>
</evidence>
<keyword evidence="11" id="KW-0969">Cilium</keyword>
<dbReference type="OrthoDB" id="9802553at2"/>
<evidence type="ECO:0000256" key="1">
    <source>
        <dbReference type="ARBA" id="ARBA00004365"/>
    </source>
</evidence>
<dbReference type="Pfam" id="PF00460">
    <property type="entry name" value="Flg_bb_rod"/>
    <property type="match status" value="1"/>
</dbReference>
<evidence type="ECO:0000256" key="5">
    <source>
        <dbReference type="ARBA" id="ARBA00022525"/>
    </source>
</evidence>
<keyword evidence="6" id="KW-0975">Bacterial flagellum</keyword>
<evidence type="ECO:0000313" key="12">
    <source>
        <dbReference type="Proteomes" id="UP000006176"/>
    </source>
</evidence>
<organism evidence="11 12">
    <name type="scientific">Sulfurospirillum barnesii (strain ATCC 700032 / DSM 10660 / SES-3)</name>
    <dbReference type="NCBI Taxonomy" id="760154"/>
    <lineage>
        <taxon>Bacteria</taxon>
        <taxon>Pseudomonadati</taxon>
        <taxon>Campylobacterota</taxon>
        <taxon>Epsilonproteobacteria</taxon>
        <taxon>Campylobacterales</taxon>
        <taxon>Sulfurospirillaceae</taxon>
        <taxon>Sulfurospirillum</taxon>
    </lineage>
</organism>
<feature type="domain" description="Flagellar basal body rod protein N-terminal" evidence="8">
    <location>
        <begin position="7"/>
        <end position="32"/>
    </location>
</feature>
<gene>
    <name evidence="11" type="ordered locus">Sulba_1122</name>
</gene>
<protein>
    <recommendedName>
        <fullName evidence="4">Flagellar hook-associated protein 1</fullName>
    </recommendedName>
</protein>
<feature type="domain" description="Flagellar basal-body/hook protein C-terminal" evidence="9">
    <location>
        <begin position="572"/>
        <end position="611"/>
    </location>
</feature>
<dbReference type="SUPFAM" id="SSF64518">
    <property type="entry name" value="Phase 1 flagellin"/>
    <property type="match status" value="1"/>
</dbReference>
<keyword evidence="11" id="KW-0966">Cell projection</keyword>